<dbReference type="Proteomes" id="UP000266673">
    <property type="component" value="Unassembled WGS sequence"/>
</dbReference>
<accession>A0A397W4Y8</accession>
<sequence>MATTNFQFYPNLAFLIILECLFQPSDLSFTYDITLLFLRAFQKGRLGPYSSESEDDITKEN</sequence>
<dbReference type="EMBL" id="QKWP01000046">
    <property type="protein sequence ID" value="RIB29102.1"/>
    <property type="molecule type" value="Genomic_DNA"/>
</dbReference>
<reference evidence="1 2" key="1">
    <citation type="submission" date="2018-06" db="EMBL/GenBank/DDBJ databases">
        <title>Comparative genomics reveals the genomic features of Rhizophagus irregularis, R. cerebriforme, R. diaphanum and Gigaspora rosea, and their symbiotic lifestyle signature.</title>
        <authorList>
            <person name="Morin E."/>
            <person name="San Clemente H."/>
            <person name="Chen E.C.H."/>
            <person name="De La Providencia I."/>
            <person name="Hainaut M."/>
            <person name="Kuo A."/>
            <person name="Kohler A."/>
            <person name="Murat C."/>
            <person name="Tang N."/>
            <person name="Roy S."/>
            <person name="Loubradou J."/>
            <person name="Henrissat B."/>
            <person name="Grigoriev I.V."/>
            <person name="Corradi N."/>
            <person name="Roux C."/>
            <person name="Martin F.M."/>
        </authorList>
    </citation>
    <scope>NUCLEOTIDE SEQUENCE [LARGE SCALE GENOMIC DNA]</scope>
    <source>
        <strain evidence="1 2">DAOM 194757</strain>
    </source>
</reference>
<proteinExistence type="predicted"/>
<name>A0A397W4Y8_9GLOM</name>
<comment type="caution">
    <text evidence="1">The sequence shown here is derived from an EMBL/GenBank/DDBJ whole genome shotgun (WGS) entry which is preliminary data.</text>
</comment>
<dbReference type="AlphaFoldDB" id="A0A397W4Y8"/>
<protein>
    <submittedName>
        <fullName evidence="1">Uncharacterized protein</fullName>
    </submittedName>
</protein>
<evidence type="ECO:0000313" key="2">
    <source>
        <dbReference type="Proteomes" id="UP000266673"/>
    </source>
</evidence>
<keyword evidence="2" id="KW-1185">Reference proteome</keyword>
<gene>
    <name evidence="1" type="ORF">C2G38_2156173</name>
</gene>
<organism evidence="1 2">
    <name type="scientific">Gigaspora rosea</name>
    <dbReference type="NCBI Taxonomy" id="44941"/>
    <lineage>
        <taxon>Eukaryota</taxon>
        <taxon>Fungi</taxon>
        <taxon>Fungi incertae sedis</taxon>
        <taxon>Mucoromycota</taxon>
        <taxon>Glomeromycotina</taxon>
        <taxon>Glomeromycetes</taxon>
        <taxon>Diversisporales</taxon>
        <taxon>Gigasporaceae</taxon>
        <taxon>Gigaspora</taxon>
    </lineage>
</organism>
<evidence type="ECO:0000313" key="1">
    <source>
        <dbReference type="EMBL" id="RIB29102.1"/>
    </source>
</evidence>